<reference evidence="1 2" key="1">
    <citation type="submission" date="2020-10" db="EMBL/GenBank/DDBJ databases">
        <title>Plant Genome Project.</title>
        <authorList>
            <person name="Zhang R.-G."/>
        </authorList>
    </citation>
    <scope>NUCLEOTIDE SEQUENCE [LARGE SCALE GENOMIC DNA]</scope>
    <source>
        <strain evidence="1">FAFU-HL-1</strain>
        <tissue evidence="1">Leaf</tissue>
    </source>
</reference>
<gene>
    <name evidence="1" type="ORF">SADUNF_Sadunf01G0018800</name>
</gene>
<evidence type="ECO:0000313" key="1">
    <source>
        <dbReference type="EMBL" id="KAF9688733.1"/>
    </source>
</evidence>
<dbReference type="EMBL" id="JADGMS010000001">
    <property type="protein sequence ID" value="KAF9688733.1"/>
    <property type="molecule type" value="Genomic_DNA"/>
</dbReference>
<protein>
    <submittedName>
        <fullName evidence="1">Uncharacterized protein</fullName>
    </submittedName>
</protein>
<keyword evidence="2" id="KW-1185">Reference proteome</keyword>
<dbReference type="OrthoDB" id="10459829at2759"/>
<dbReference type="Proteomes" id="UP000657918">
    <property type="component" value="Unassembled WGS sequence"/>
</dbReference>
<proteinExistence type="predicted"/>
<accession>A0A835N9E4</accession>
<evidence type="ECO:0000313" key="2">
    <source>
        <dbReference type="Proteomes" id="UP000657918"/>
    </source>
</evidence>
<name>A0A835N9E4_9ROSI</name>
<comment type="caution">
    <text evidence="1">The sequence shown here is derived from an EMBL/GenBank/DDBJ whole genome shotgun (WGS) entry which is preliminary data.</text>
</comment>
<dbReference type="AlphaFoldDB" id="A0A835N9E4"/>
<organism evidence="1 2">
    <name type="scientific">Salix dunnii</name>
    <dbReference type="NCBI Taxonomy" id="1413687"/>
    <lineage>
        <taxon>Eukaryota</taxon>
        <taxon>Viridiplantae</taxon>
        <taxon>Streptophyta</taxon>
        <taxon>Embryophyta</taxon>
        <taxon>Tracheophyta</taxon>
        <taxon>Spermatophyta</taxon>
        <taxon>Magnoliopsida</taxon>
        <taxon>eudicotyledons</taxon>
        <taxon>Gunneridae</taxon>
        <taxon>Pentapetalae</taxon>
        <taxon>rosids</taxon>
        <taxon>fabids</taxon>
        <taxon>Malpighiales</taxon>
        <taxon>Salicaceae</taxon>
        <taxon>Saliceae</taxon>
        <taxon>Salix</taxon>
    </lineage>
</organism>
<sequence length="121" mass="13401">MVIDMVSCFNEHSLSDSRVPERLIVFFPVPSHTSIFDIHALPAIMKVLANLKSLEIKLCHCPSPTSPPLRCEYASRPKATVVDPELDVQLCAVVDVGALSRKVSASNDALEYLILELKEIR</sequence>